<protein>
    <submittedName>
        <fullName evidence="1">Uncharacterized protein</fullName>
    </submittedName>
</protein>
<evidence type="ECO:0000313" key="1">
    <source>
        <dbReference type="EMBL" id="KAH7578565.1"/>
    </source>
</evidence>
<name>A0ABQ8IPD4_9ROSI</name>
<gene>
    <name evidence="1" type="ORF">JRO89_XS01G0399400</name>
</gene>
<sequence>MGPAVSLSPIMGWISILASNKENGDETKEDNSMNKDRYRAGLHVAKINNPATARATADRLHHRGNRFCSRIDAVKQPHRELLARINVNTNSQNEDGEDRKEEESVDQNCLAIGCEAAVFNMTVVAG</sequence>
<accession>A0ABQ8IPD4</accession>
<organism evidence="1 2">
    <name type="scientific">Xanthoceras sorbifolium</name>
    <dbReference type="NCBI Taxonomy" id="99658"/>
    <lineage>
        <taxon>Eukaryota</taxon>
        <taxon>Viridiplantae</taxon>
        <taxon>Streptophyta</taxon>
        <taxon>Embryophyta</taxon>
        <taxon>Tracheophyta</taxon>
        <taxon>Spermatophyta</taxon>
        <taxon>Magnoliopsida</taxon>
        <taxon>eudicotyledons</taxon>
        <taxon>Gunneridae</taxon>
        <taxon>Pentapetalae</taxon>
        <taxon>rosids</taxon>
        <taxon>malvids</taxon>
        <taxon>Sapindales</taxon>
        <taxon>Sapindaceae</taxon>
        <taxon>Xanthoceroideae</taxon>
        <taxon>Xanthoceras</taxon>
    </lineage>
</organism>
<evidence type="ECO:0000313" key="2">
    <source>
        <dbReference type="Proteomes" id="UP000827721"/>
    </source>
</evidence>
<dbReference type="Proteomes" id="UP000827721">
    <property type="component" value="Unassembled WGS sequence"/>
</dbReference>
<comment type="caution">
    <text evidence="1">The sequence shown here is derived from an EMBL/GenBank/DDBJ whole genome shotgun (WGS) entry which is preliminary data.</text>
</comment>
<reference evidence="1 2" key="1">
    <citation type="submission" date="2021-02" db="EMBL/GenBank/DDBJ databases">
        <title>Plant Genome Project.</title>
        <authorList>
            <person name="Zhang R.-G."/>
        </authorList>
    </citation>
    <scope>NUCLEOTIDE SEQUENCE [LARGE SCALE GENOMIC DNA]</scope>
    <source>
        <tissue evidence="1">Leaves</tissue>
    </source>
</reference>
<keyword evidence="2" id="KW-1185">Reference proteome</keyword>
<dbReference type="EMBL" id="JAFEMO010000001">
    <property type="protein sequence ID" value="KAH7578565.1"/>
    <property type="molecule type" value="Genomic_DNA"/>
</dbReference>
<proteinExistence type="predicted"/>